<name>A0A162J669_9FUSO</name>
<evidence type="ECO:0000313" key="1">
    <source>
        <dbReference type="EMBL" id="KYL05208.1"/>
    </source>
</evidence>
<reference evidence="1 2" key="1">
    <citation type="submission" date="2016-03" db="EMBL/GenBank/DDBJ databases">
        <title>Comparative genomics of human isolates of Fusobacterium necrophorum.</title>
        <authorList>
            <person name="Jensen A."/>
            <person name="Bank S."/>
            <person name="Andersen P.S."/>
            <person name="Kristensen L.H."/>
            <person name="Prag J."/>
        </authorList>
    </citation>
    <scope>NUCLEOTIDE SEQUENCE [LARGE SCALE GENOMIC DNA]</scope>
    <source>
        <strain evidence="1 2">LS_1264</strain>
    </source>
</reference>
<proteinExistence type="predicted"/>
<dbReference type="RefSeq" id="WP_062680673.1">
    <property type="nucleotide sequence ID" value="NZ_LVEA01000001.1"/>
</dbReference>
<dbReference type="PANTHER" id="PTHR38730:SF1">
    <property type="entry name" value="SLL7028 PROTEIN"/>
    <property type="match status" value="1"/>
</dbReference>
<organism evidence="1 2">
    <name type="scientific">Fusobacterium necrophorum subsp. funduliforme</name>
    <dbReference type="NCBI Taxonomy" id="143387"/>
    <lineage>
        <taxon>Bacteria</taxon>
        <taxon>Fusobacteriati</taxon>
        <taxon>Fusobacteriota</taxon>
        <taxon>Fusobacteriia</taxon>
        <taxon>Fusobacteriales</taxon>
        <taxon>Fusobacteriaceae</taxon>
        <taxon>Fusobacterium</taxon>
    </lineage>
</organism>
<evidence type="ECO:0008006" key="3">
    <source>
        <dbReference type="Google" id="ProtNLM"/>
    </source>
</evidence>
<sequence length="469" mass="55397">MKNIIKFDFRSQTFEFDVSTRNGREELIQKLLLIFRKNYVFFVNMLLNLANIEEIPLTKKGEIDPALAYTFYNHVDERIQIRINFRKMAELNFSYKETLFVIFHELLHNYFFHFTRMKEENELHPKFANIVQDLYINEYLKDLLEIDLNRFQEIGLNGVFLNTFLPLVKPFPKQLSPEEIMSTTEKQLFYFYYNQFQQSEGDFSYDNSKGKQDIDDHSRSIEAMKKSSESYKKEKGIDISKDDLETLMENRINVKEQEIKNSSNEFTEKENSLFERKIKIFKKKPFLNTLKIKRVISSKLSKDVLKNYSRPSRKRNNGNVIYKGKTKQFGNKVVIGIDVSGSMSDEDLQQVLSLVNTFYESHKQYTVLDIIYWSSHKLKKNCIFKDVKDIKALAQKGFYSSGGTNLETFHNALAEYKEYLSVVNITDGYFENHPIPANVVDYHFVINNSDKRFAFEDKRAKVVFVKDEV</sequence>
<dbReference type="AlphaFoldDB" id="A0A162J669"/>
<gene>
    <name evidence="1" type="ORF">A2J07_00300</name>
</gene>
<dbReference type="SUPFAM" id="SSF53300">
    <property type="entry name" value="vWA-like"/>
    <property type="match status" value="1"/>
</dbReference>
<comment type="caution">
    <text evidence="1">The sequence shown here is derived from an EMBL/GenBank/DDBJ whole genome shotgun (WGS) entry which is preliminary data.</text>
</comment>
<protein>
    <recommendedName>
        <fullName evidence="3">Metallopeptidase domain-containing protein</fullName>
    </recommendedName>
</protein>
<dbReference type="EMBL" id="LVEA01000001">
    <property type="protein sequence ID" value="KYL05208.1"/>
    <property type="molecule type" value="Genomic_DNA"/>
</dbReference>
<evidence type="ECO:0000313" key="2">
    <source>
        <dbReference type="Proteomes" id="UP000075816"/>
    </source>
</evidence>
<dbReference type="PANTHER" id="PTHR38730">
    <property type="entry name" value="SLL7028 PROTEIN"/>
    <property type="match status" value="1"/>
</dbReference>
<accession>A0A162J669</accession>
<dbReference type="Proteomes" id="UP000075816">
    <property type="component" value="Unassembled WGS sequence"/>
</dbReference>
<dbReference type="InterPro" id="IPR036465">
    <property type="entry name" value="vWFA_dom_sf"/>
</dbReference>